<dbReference type="SUPFAM" id="SSF56112">
    <property type="entry name" value="Protein kinase-like (PK-like)"/>
    <property type="match status" value="1"/>
</dbReference>
<dbReference type="GO" id="GO:0042601">
    <property type="term" value="C:endospore-forming forespore"/>
    <property type="evidence" value="ECO:0007669"/>
    <property type="project" value="TreeGrafter"/>
</dbReference>
<dbReference type="GO" id="GO:0016301">
    <property type="term" value="F:kinase activity"/>
    <property type="evidence" value="ECO:0007669"/>
    <property type="project" value="UniProtKB-KW"/>
</dbReference>
<sequence length="344" mass="39926">MVSISREPLEYVLGKYNIDVIKIRNESYKEKKGVWWVHTSDDFKVLKKVSNSEDTLKYIISAIYHLCDNGIKIPSINKTKDGKDYVKVNDSCYILSDAAKGKNPSYKTDNEFKIVVTELAKFHKASQNFHPKAGTKPKVHLGKWIDEYTKRLEDMNNFYKRDLNKNQSGEIGEIIIKEFPFFYNRAKEAISGLKGKEYKDWVDKVEKVGGLCHQDFAAGNLLLSPTGDVYVLDTDSLTIDIPARDIRKLLNKIMRKNGKWSLELLKTFINTYQITNPLSYSEWKVVKLDLMFPHLFLGAMSKFYYQRDKEWGFDKYLKKIKEICEFEKTFSPVLDSFDSLIPGL</sequence>
<reference evidence="2 4" key="1">
    <citation type="submission" date="2017-12" db="EMBL/GenBank/DDBJ databases">
        <title>Complete genome sequence of Herbivorax saccincola GGR1, a novel Cellulosome-producing hydrolytic bacterium in a thermophilic biogas plant, established by Illumina and Nanopore MinION sequencing.</title>
        <authorList>
            <person name="Pechtl A."/>
            <person name="Ruckert C."/>
            <person name="Koeck D.E."/>
            <person name="Maus I."/>
            <person name="Winkler A."/>
            <person name="Kalinowski J."/>
            <person name="Puhler A."/>
            <person name="Schwarz W.W."/>
            <person name="Zverlov V.V."/>
            <person name="Schluter A."/>
            <person name="Liebl W."/>
        </authorList>
    </citation>
    <scope>NUCLEOTIDE SEQUENCE [LARGE SCALE GENOMIC DNA]</scope>
    <source>
        <strain evidence="2">GGR1</strain>
        <strain evidence="4">SR1</strain>
    </source>
</reference>
<keyword evidence="3" id="KW-0418">Kinase</keyword>
<keyword evidence="4" id="KW-1185">Reference proteome</keyword>
<gene>
    <name evidence="2" type="primary">cotS2</name>
    <name evidence="3" type="ORF">B9R14_11630</name>
    <name evidence="2" type="ORF">HVS_07465</name>
</gene>
<evidence type="ECO:0000313" key="2">
    <source>
        <dbReference type="EMBL" id="AUG57408.1"/>
    </source>
</evidence>
<dbReference type="Pfam" id="PF01636">
    <property type="entry name" value="APH"/>
    <property type="match status" value="1"/>
</dbReference>
<dbReference type="PANTHER" id="PTHR39179">
    <property type="entry name" value="SPORE COAT PROTEIN I"/>
    <property type="match status" value="1"/>
</dbReference>
<accession>A0A2K9E4S1</accession>
<dbReference type="Proteomes" id="UP000239720">
    <property type="component" value="Unassembled WGS sequence"/>
</dbReference>
<dbReference type="KEGG" id="hsc:HVS_07465"/>
<dbReference type="NCBIfam" id="TIGR02906">
    <property type="entry name" value="spore_CotS"/>
    <property type="match status" value="1"/>
</dbReference>
<feature type="domain" description="Aminoglycoside phosphotransferase" evidence="1">
    <location>
        <begin position="35"/>
        <end position="258"/>
    </location>
</feature>
<dbReference type="InterPro" id="IPR002575">
    <property type="entry name" value="Aminoglycoside_PTrfase"/>
</dbReference>
<protein>
    <submittedName>
        <fullName evidence="3">Serine kinase</fullName>
    </submittedName>
    <submittedName>
        <fullName evidence="2">Spore coat protein S</fullName>
    </submittedName>
</protein>
<dbReference type="Proteomes" id="UP000233534">
    <property type="component" value="Chromosome"/>
</dbReference>
<evidence type="ECO:0000313" key="4">
    <source>
        <dbReference type="Proteomes" id="UP000233534"/>
    </source>
</evidence>
<dbReference type="AlphaFoldDB" id="A0A2K9E4S1"/>
<evidence type="ECO:0000313" key="5">
    <source>
        <dbReference type="Proteomes" id="UP000239720"/>
    </source>
</evidence>
<dbReference type="Gene3D" id="3.90.1200.10">
    <property type="match status" value="1"/>
</dbReference>
<dbReference type="InterPro" id="IPR047175">
    <property type="entry name" value="CotS-like"/>
</dbReference>
<name>A0A2K9E4S1_9FIRM</name>
<keyword evidence="3" id="KW-0808">Transferase</keyword>
<reference evidence="3 5" key="2">
    <citation type="journal article" date="2018" name="Syst. Appl. Microbiol.">
        <title>Characterization and high-quality draft genome sequence of Herbivorax saccincola A7, an anaerobic, alkaliphilic, thermophilic, cellulolytic, and xylanolytic bacterium.</title>
        <authorList>
            <person name="Aikawa S."/>
            <person name="Baramee S."/>
            <person name="Sermsathanaswadi J."/>
            <person name="Thianheng P."/>
            <person name="Tachaapaikoon C."/>
            <person name="Shikata A."/>
            <person name="Waeonukul R."/>
            <person name="Pason P."/>
            <person name="Ratanakhanokchai K."/>
            <person name="Kosugi A."/>
        </authorList>
    </citation>
    <scope>NUCLEOTIDE SEQUENCE [LARGE SCALE GENOMIC DNA]</scope>
    <source>
        <strain evidence="3 5">A7</strain>
    </source>
</reference>
<dbReference type="PANTHER" id="PTHR39179:SF1">
    <property type="entry name" value="SPORE COAT PROTEIN I"/>
    <property type="match status" value="1"/>
</dbReference>
<dbReference type="EMBL" id="NEMB01000003">
    <property type="protein sequence ID" value="PQQ67335.1"/>
    <property type="molecule type" value="Genomic_DNA"/>
</dbReference>
<keyword evidence="2" id="KW-0167">Capsid protein</keyword>
<dbReference type="OrthoDB" id="9771902at2"/>
<dbReference type="Gene3D" id="3.30.200.20">
    <property type="entry name" value="Phosphorylase Kinase, domain 1"/>
    <property type="match status" value="1"/>
</dbReference>
<keyword evidence="2" id="KW-0946">Virion</keyword>
<dbReference type="EMBL" id="CP025197">
    <property type="protein sequence ID" value="AUG57408.1"/>
    <property type="molecule type" value="Genomic_DNA"/>
</dbReference>
<proteinExistence type="predicted"/>
<evidence type="ECO:0000313" key="3">
    <source>
        <dbReference type="EMBL" id="PQQ67335.1"/>
    </source>
</evidence>
<dbReference type="RefSeq" id="WP_101300737.1">
    <property type="nucleotide sequence ID" value="NZ_CP025197.1"/>
</dbReference>
<evidence type="ECO:0000259" key="1">
    <source>
        <dbReference type="Pfam" id="PF01636"/>
    </source>
</evidence>
<organism evidence="2 4">
    <name type="scientific">Acetivibrio saccincola</name>
    <dbReference type="NCBI Taxonomy" id="1677857"/>
    <lineage>
        <taxon>Bacteria</taxon>
        <taxon>Bacillati</taxon>
        <taxon>Bacillota</taxon>
        <taxon>Clostridia</taxon>
        <taxon>Eubacteriales</taxon>
        <taxon>Oscillospiraceae</taxon>
        <taxon>Acetivibrio</taxon>
    </lineage>
</organism>
<dbReference type="InterPro" id="IPR014255">
    <property type="entry name" value="Spore_coat_CotS"/>
</dbReference>
<dbReference type="InterPro" id="IPR011009">
    <property type="entry name" value="Kinase-like_dom_sf"/>
</dbReference>